<dbReference type="PANTHER" id="PTHR40057:SF1">
    <property type="entry name" value="SLR1162 PROTEIN"/>
    <property type="match status" value="1"/>
</dbReference>
<name>A0A1Q9R670_PSEPU</name>
<keyword evidence="1" id="KW-0472">Membrane</keyword>
<feature type="transmembrane region" description="Helical" evidence="1">
    <location>
        <begin position="126"/>
        <end position="150"/>
    </location>
</feature>
<reference evidence="3 4" key="1">
    <citation type="submission" date="2016-10" db="EMBL/GenBank/DDBJ databases">
        <title>Genome Sequence of Pseudomonas putida GM4FR.</title>
        <authorList>
            <person name="Poehlein A."/>
            <person name="Wemheuer F."/>
            <person name="Hollensteiner J."/>
            <person name="Wemheuer B."/>
        </authorList>
    </citation>
    <scope>NUCLEOTIDE SEQUENCE [LARGE SCALE GENOMIC DNA]</scope>
    <source>
        <strain evidence="3 4">GM4FR</strain>
    </source>
</reference>
<evidence type="ECO:0000313" key="3">
    <source>
        <dbReference type="EMBL" id="OLS62792.1"/>
    </source>
</evidence>
<dbReference type="InterPro" id="IPR038762">
    <property type="entry name" value="ABM_predict"/>
</dbReference>
<evidence type="ECO:0000313" key="4">
    <source>
        <dbReference type="Proteomes" id="UP000186736"/>
    </source>
</evidence>
<dbReference type="InterPro" id="IPR007138">
    <property type="entry name" value="ABM_dom"/>
</dbReference>
<dbReference type="InterPro" id="IPR011008">
    <property type="entry name" value="Dimeric_a/b-barrel"/>
</dbReference>
<dbReference type="EMBL" id="MKZO01000018">
    <property type="protein sequence ID" value="OLS62792.1"/>
    <property type="molecule type" value="Genomic_DNA"/>
</dbReference>
<evidence type="ECO:0000259" key="2">
    <source>
        <dbReference type="PROSITE" id="PS51725"/>
    </source>
</evidence>
<sequence>MNTATQDNSNVVTLVIQHRVRSDALDTYETWLKRAVQAARRQPGHLGVNVIRPQEGGRNFTTVVRFCESTRLQAWVNSAERQAMIEEVMPLLDGGDHTEVHDDPEFWFTPVSSGGAKQPPRWKQALLTYLVICPMTLLVPALLAPLFAAFPALGGPLTGNLIGNFFVILPVVFFIMPLVTRLAAGWLRG</sequence>
<keyword evidence="1" id="KW-0812">Transmembrane</keyword>
<feature type="transmembrane region" description="Helical" evidence="1">
    <location>
        <begin position="162"/>
        <end position="184"/>
    </location>
</feature>
<organism evidence="3 4">
    <name type="scientific">Pseudomonas putida</name>
    <name type="common">Arthrobacter siderocapsulatus</name>
    <dbReference type="NCBI Taxonomy" id="303"/>
    <lineage>
        <taxon>Bacteria</taxon>
        <taxon>Pseudomonadati</taxon>
        <taxon>Pseudomonadota</taxon>
        <taxon>Gammaproteobacteria</taxon>
        <taxon>Pseudomonadales</taxon>
        <taxon>Pseudomonadaceae</taxon>
        <taxon>Pseudomonas</taxon>
    </lineage>
</organism>
<evidence type="ECO:0000256" key="1">
    <source>
        <dbReference type="SAM" id="Phobius"/>
    </source>
</evidence>
<dbReference type="PANTHER" id="PTHR40057">
    <property type="entry name" value="SLR1162 PROTEIN"/>
    <property type="match status" value="1"/>
</dbReference>
<dbReference type="Pfam" id="PF03992">
    <property type="entry name" value="ABM"/>
    <property type="match status" value="1"/>
</dbReference>
<proteinExistence type="predicted"/>
<dbReference type="RefSeq" id="WP_075803281.1">
    <property type="nucleotide sequence ID" value="NZ_MKZO01000018.1"/>
</dbReference>
<dbReference type="SUPFAM" id="SSF54909">
    <property type="entry name" value="Dimeric alpha+beta barrel"/>
    <property type="match status" value="1"/>
</dbReference>
<dbReference type="OrthoDB" id="1494254at2"/>
<protein>
    <recommendedName>
        <fullName evidence="2">ABM domain-containing protein</fullName>
    </recommendedName>
</protein>
<accession>A0A1Q9R670</accession>
<feature type="domain" description="ABM" evidence="2">
    <location>
        <begin position="12"/>
        <end position="100"/>
    </location>
</feature>
<keyword evidence="1" id="KW-1133">Transmembrane helix</keyword>
<dbReference type="Proteomes" id="UP000186736">
    <property type="component" value="Unassembled WGS sequence"/>
</dbReference>
<comment type="caution">
    <text evidence="3">The sequence shown here is derived from an EMBL/GenBank/DDBJ whole genome shotgun (WGS) entry which is preliminary data.</text>
</comment>
<dbReference type="AlphaFoldDB" id="A0A1Q9R670"/>
<dbReference type="Gene3D" id="3.30.70.100">
    <property type="match status" value="1"/>
</dbReference>
<gene>
    <name evidence="3" type="ORF">PSEMO_23530</name>
</gene>
<dbReference type="PROSITE" id="PS51725">
    <property type="entry name" value="ABM"/>
    <property type="match status" value="1"/>
</dbReference>